<dbReference type="AlphaFoldDB" id="A0A8H3CBK2"/>
<evidence type="ECO:0000256" key="1">
    <source>
        <dbReference type="SAM" id="MobiDB-lite"/>
    </source>
</evidence>
<protein>
    <submittedName>
        <fullName evidence="2">Uncharacterized protein</fullName>
    </submittedName>
</protein>
<dbReference type="Proteomes" id="UP000663888">
    <property type="component" value="Unassembled WGS sequence"/>
</dbReference>
<sequence>MTCVDKSVPTGPVAGPAPLHALHAQSRVRGNANIISAQVYVACRAPDFPAISHVPEPFRVDILVHRAVGLSEFYEKIETGQWSKSVMPGGVRAQPTCPTCNGPIDSLRYGRIIKGSRLASLQHHLAAGLSQQLADTDTQLALVREGLEAAISSCIRACISSQPPSSSQAGRVMRNTPGKLDSVLSKEPDRPTAPELIENTSRFHSFSDKDAKAWKNAISGLIAPYRAARELTRIQDPLIQPYRGALTQLSREEAGRLRVLFSQQAPGGQTLEQYASQVARTLVGQFPPRATHRFTVEAFWVTREILILLGKATSSALGRMRGSDNSDSTIITSWEQFAEFLLLRGAKDSEKAHEIAAKSESWNKAIKSQVLTLQAYYELALHKSRVAANRGLLSDPKARNELEDLCLQSVKNIREQQVNVQQEYLKKWGSLQGSGRRDWIQENFIRPSNIILKYWETLRQSTGERVRLNSEMEGHELAILASCLDESRRARAASVDHFCQCGNGHTYTFTECNLIDGRNTCPECGTWVEDTSRQQRVVMLAHVAPMLS</sequence>
<dbReference type="EMBL" id="CAJMWX010001310">
    <property type="protein sequence ID" value="CAE6480282.1"/>
    <property type="molecule type" value="Genomic_DNA"/>
</dbReference>
<feature type="region of interest" description="Disordered" evidence="1">
    <location>
        <begin position="163"/>
        <end position="194"/>
    </location>
</feature>
<organism evidence="2 3">
    <name type="scientific">Rhizoctonia solani</name>
    <dbReference type="NCBI Taxonomy" id="456999"/>
    <lineage>
        <taxon>Eukaryota</taxon>
        <taxon>Fungi</taxon>
        <taxon>Dikarya</taxon>
        <taxon>Basidiomycota</taxon>
        <taxon>Agaricomycotina</taxon>
        <taxon>Agaricomycetes</taxon>
        <taxon>Cantharellales</taxon>
        <taxon>Ceratobasidiaceae</taxon>
        <taxon>Rhizoctonia</taxon>
    </lineage>
</organism>
<gene>
    <name evidence="2" type="ORF">RDB_LOCUS123639</name>
</gene>
<proteinExistence type="predicted"/>
<evidence type="ECO:0000313" key="3">
    <source>
        <dbReference type="Proteomes" id="UP000663888"/>
    </source>
</evidence>
<evidence type="ECO:0000313" key="2">
    <source>
        <dbReference type="EMBL" id="CAE6480282.1"/>
    </source>
</evidence>
<accession>A0A8H3CBK2</accession>
<comment type="caution">
    <text evidence="2">The sequence shown here is derived from an EMBL/GenBank/DDBJ whole genome shotgun (WGS) entry which is preliminary data.</text>
</comment>
<reference evidence="2" key="1">
    <citation type="submission" date="2021-01" db="EMBL/GenBank/DDBJ databases">
        <authorList>
            <person name="Kaushik A."/>
        </authorList>
    </citation>
    <scope>NUCLEOTIDE SEQUENCE</scope>
    <source>
        <strain evidence="2">AG4-R118</strain>
    </source>
</reference>
<name>A0A8H3CBK2_9AGAM</name>